<accession>A0A6G7ZQY3</accession>
<dbReference type="InterPro" id="IPR000073">
    <property type="entry name" value="AB_hydrolase_1"/>
</dbReference>
<feature type="domain" description="AB hydrolase-1" evidence="1">
    <location>
        <begin position="44"/>
        <end position="276"/>
    </location>
</feature>
<evidence type="ECO:0000313" key="3">
    <source>
        <dbReference type="Proteomes" id="UP000502502"/>
    </source>
</evidence>
<dbReference type="SUPFAM" id="SSF53474">
    <property type="entry name" value="alpha/beta-Hydrolases"/>
    <property type="match status" value="1"/>
</dbReference>
<keyword evidence="2" id="KW-0378">Hydrolase</keyword>
<organism evidence="2 3">
    <name type="scientific">Sphingomonas sinipercae</name>
    <dbReference type="NCBI Taxonomy" id="2714944"/>
    <lineage>
        <taxon>Bacteria</taxon>
        <taxon>Pseudomonadati</taxon>
        <taxon>Pseudomonadota</taxon>
        <taxon>Alphaproteobacteria</taxon>
        <taxon>Sphingomonadales</taxon>
        <taxon>Sphingomonadaceae</taxon>
        <taxon>Sphingomonas</taxon>
    </lineage>
</organism>
<proteinExistence type="predicted"/>
<dbReference type="AlphaFoldDB" id="A0A6G7ZQY3"/>
<dbReference type="KEGG" id="ssin:G7078_09075"/>
<reference evidence="2 3" key="1">
    <citation type="submission" date="2020-03" db="EMBL/GenBank/DDBJ databases">
        <title>Sphingomonas sp. nov., isolated from fish.</title>
        <authorList>
            <person name="Hyun D.-W."/>
            <person name="Bae J.-W."/>
        </authorList>
    </citation>
    <scope>NUCLEOTIDE SEQUENCE [LARGE SCALE GENOMIC DNA]</scope>
    <source>
        <strain evidence="2 3">HDW15C</strain>
    </source>
</reference>
<evidence type="ECO:0000259" key="1">
    <source>
        <dbReference type="Pfam" id="PF12697"/>
    </source>
</evidence>
<sequence length="312" mass="31513">MTMLAAAVLSVAVPAAPGREITIAGPQGALAGVYQAAGKGAPVVVIIPGSGPTDRDGNNPLGITASSYRMLAEALAAKGVASIRIDKRGMFGSKAAVPDGNKVTIAEYASDARKWAAEATRLTGAKCAWLAGHSEGALVALAAAQTPGLCGVVSIAGAGRPIGTIMRAQLRANPANAPLLDDALAAIDALEKGGSVDVSAKPRPLQMLFSAAVQPYFRDLFSYDPARLAATAKGRLLIVQGGRDLQVSVADAEALKAARPDATLAIAPNANHVLKSVPDDRAANQASYGDSSLPIDPAVVDAVAAFVLPGGR</sequence>
<evidence type="ECO:0000313" key="2">
    <source>
        <dbReference type="EMBL" id="QIL03381.1"/>
    </source>
</evidence>
<dbReference type="Pfam" id="PF12697">
    <property type="entry name" value="Abhydrolase_6"/>
    <property type="match status" value="1"/>
</dbReference>
<gene>
    <name evidence="2" type="ORF">G7078_09075</name>
</gene>
<dbReference type="EMBL" id="CP049871">
    <property type="protein sequence ID" value="QIL03381.1"/>
    <property type="molecule type" value="Genomic_DNA"/>
</dbReference>
<dbReference type="Gene3D" id="3.40.50.1820">
    <property type="entry name" value="alpha/beta hydrolase"/>
    <property type="match status" value="1"/>
</dbReference>
<name>A0A6G7ZQY3_9SPHN</name>
<protein>
    <submittedName>
        <fullName evidence="2">Alpha/beta fold hydrolase</fullName>
    </submittedName>
</protein>
<dbReference type="InterPro" id="IPR053145">
    <property type="entry name" value="AB_hydrolase_Est10"/>
</dbReference>
<keyword evidence="3" id="KW-1185">Reference proteome</keyword>
<dbReference type="GO" id="GO:0052689">
    <property type="term" value="F:carboxylic ester hydrolase activity"/>
    <property type="evidence" value="ECO:0007669"/>
    <property type="project" value="TreeGrafter"/>
</dbReference>
<dbReference type="PANTHER" id="PTHR43265:SF1">
    <property type="entry name" value="ESTERASE ESTD"/>
    <property type="match status" value="1"/>
</dbReference>
<dbReference type="InterPro" id="IPR029058">
    <property type="entry name" value="AB_hydrolase_fold"/>
</dbReference>
<dbReference type="PANTHER" id="PTHR43265">
    <property type="entry name" value="ESTERASE ESTD"/>
    <property type="match status" value="1"/>
</dbReference>
<dbReference type="Proteomes" id="UP000502502">
    <property type="component" value="Chromosome"/>
</dbReference>